<dbReference type="InterPro" id="IPR001763">
    <property type="entry name" value="Rhodanese-like_dom"/>
</dbReference>
<feature type="domain" description="Tyrosine specific protein phosphatases" evidence="2">
    <location>
        <begin position="79"/>
        <end position="150"/>
    </location>
</feature>
<organism evidence="4 5">
    <name type="scientific">Bradyrhizobium jicamae</name>
    <dbReference type="NCBI Taxonomy" id="280332"/>
    <lineage>
        <taxon>Bacteria</taxon>
        <taxon>Pseudomonadati</taxon>
        <taxon>Pseudomonadota</taxon>
        <taxon>Alphaproteobacteria</taxon>
        <taxon>Hyphomicrobiales</taxon>
        <taxon>Nitrobacteraceae</taxon>
        <taxon>Bradyrhizobium</taxon>
    </lineage>
</organism>
<sequence>MGITFCPGKYDPNAMTGAWARDLAIDLAAIRQWGATALVTLIEDWELKKLRVERLGIEAQQIGLKWFHLPIVDGDVPNADFEREWQTTGPRLLDLLAADQDVVVHCKGGQGRAGTIAARLLVEMGIPAREAILRVRKARAGAIENTAQENYLLGLPRGRS</sequence>
<dbReference type="Pfam" id="PF22785">
    <property type="entry name" value="Tc-R-P"/>
    <property type="match status" value="1"/>
</dbReference>
<dbReference type="SUPFAM" id="SSF52799">
    <property type="entry name" value="(Phosphotyrosine protein) phosphatases II"/>
    <property type="match status" value="1"/>
</dbReference>
<evidence type="ECO:0000313" key="4">
    <source>
        <dbReference type="EMBL" id="MBR0797968.1"/>
    </source>
</evidence>
<dbReference type="Proteomes" id="UP001315278">
    <property type="component" value="Unassembled WGS sequence"/>
</dbReference>
<comment type="caution">
    <text evidence="4">The sequence shown here is derived from an EMBL/GenBank/DDBJ whole genome shotgun (WGS) entry which is preliminary data.</text>
</comment>
<dbReference type="PANTHER" id="PTHR23339">
    <property type="entry name" value="TYROSINE SPECIFIC PROTEIN PHOSPHATASE AND DUAL SPECIFICITY PROTEIN PHOSPHATASE"/>
    <property type="match status" value="1"/>
</dbReference>
<dbReference type="InterPro" id="IPR050561">
    <property type="entry name" value="PTP"/>
</dbReference>
<dbReference type="GO" id="GO:0004860">
    <property type="term" value="F:protein kinase inhibitor activity"/>
    <property type="evidence" value="ECO:0007669"/>
    <property type="project" value="UniProtKB-KW"/>
</dbReference>
<keyword evidence="5" id="KW-1185">Reference proteome</keyword>
<evidence type="ECO:0000256" key="1">
    <source>
        <dbReference type="ARBA" id="ARBA00013064"/>
    </source>
</evidence>
<evidence type="ECO:0000259" key="2">
    <source>
        <dbReference type="PROSITE" id="PS50056"/>
    </source>
</evidence>
<name>A0ABS5FMG2_9BRAD</name>
<dbReference type="Gene3D" id="3.90.190.10">
    <property type="entry name" value="Protein tyrosine phosphatase superfamily"/>
    <property type="match status" value="1"/>
</dbReference>
<evidence type="ECO:0000259" key="3">
    <source>
        <dbReference type="PROSITE" id="PS50206"/>
    </source>
</evidence>
<feature type="domain" description="Rhodanese" evidence="3">
    <location>
        <begin position="71"/>
        <end position="127"/>
    </location>
</feature>
<proteinExistence type="predicted"/>
<dbReference type="PROSITE" id="PS50206">
    <property type="entry name" value="RHODANESE_3"/>
    <property type="match status" value="1"/>
</dbReference>
<dbReference type="PROSITE" id="PS50056">
    <property type="entry name" value="TYR_PHOSPHATASE_2"/>
    <property type="match status" value="1"/>
</dbReference>
<protein>
    <recommendedName>
        <fullName evidence="1">protein-tyrosine-phosphatase</fullName>
        <ecNumber evidence="1">3.1.3.48</ecNumber>
    </recommendedName>
</protein>
<dbReference type="InterPro" id="IPR000387">
    <property type="entry name" value="Tyr_Pase_dom"/>
</dbReference>
<gene>
    <name evidence="4" type="ORF">JQ615_21495</name>
</gene>
<evidence type="ECO:0000313" key="5">
    <source>
        <dbReference type="Proteomes" id="UP001315278"/>
    </source>
</evidence>
<reference evidence="5" key="1">
    <citation type="journal article" date="2021" name="ISME J.">
        <title>Evolutionary origin and ecological implication of a unique nif island in free-living Bradyrhizobium lineages.</title>
        <authorList>
            <person name="Tao J."/>
        </authorList>
    </citation>
    <scope>NUCLEOTIDE SEQUENCE [LARGE SCALE GENOMIC DNA]</scope>
    <source>
        <strain evidence="5">SZCCT0434</strain>
    </source>
</reference>
<dbReference type="EC" id="3.1.3.48" evidence="1"/>
<accession>A0ABS5FMG2</accession>
<dbReference type="CDD" id="cd14505">
    <property type="entry name" value="CDKN3-like"/>
    <property type="match status" value="1"/>
</dbReference>
<dbReference type="InterPro" id="IPR029021">
    <property type="entry name" value="Prot-tyrosine_phosphatase-like"/>
</dbReference>
<keyword evidence="4" id="KW-0649">Protein kinase inhibitor</keyword>
<dbReference type="EMBL" id="JAFCJH010000022">
    <property type="protein sequence ID" value="MBR0797968.1"/>
    <property type="molecule type" value="Genomic_DNA"/>
</dbReference>